<keyword evidence="3 6" id="KW-0812">Transmembrane</keyword>
<dbReference type="PhylomeDB" id="A0A060T4R8"/>
<dbReference type="PANTHER" id="PTHR22779:SF6">
    <property type="entry name" value="SD17342P"/>
    <property type="match status" value="1"/>
</dbReference>
<evidence type="ECO:0000256" key="1">
    <source>
        <dbReference type="ARBA" id="ARBA00004141"/>
    </source>
</evidence>
<reference evidence="7" key="1">
    <citation type="submission" date="2014-02" db="EMBL/GenBank/DDBJ databases">
        <authorList>
            <person name="Genoscope - CEA"/>
        </authorList>
    </citation>
    <scope>NUCLEOTIDE SEQUENCE</scope>
    <source>
        <strain evidence="7">LS3</strain>
    </source>
</reference>
<evidence type="ECO:0000256" key="4">
    <source>
        <dbReference type="ARBA" id="ARBA00022989"/>
    </source>
</evidence>
<name>A0A060T4R8_BLAAD</name>
<dbReference type="GO" id="GO:0016020">
    <property type="term" value="C:membrane"/>
    <property type="evidence" value="ECO:0007669"/>
    <property type="project" value="UniProtKB-SubCell"/>
</dbReference>
<keyword evidence="4 6" id="KW-1133">Transmembrane helix</keyword>
<feature type="transmembrane region" description="Helical" evidence="6">
    <location>
        <begin position="79"/>
        <end position="108"/>
    </location>
</feature>
<accession>A0A060T4R8</accession>
<comment type="similarity">
    <text evidence="2">Belongs to the TMEM170 family.</text>
</comment>
<dbReference type="PANTHER" id="PTHR22779">
    <property type="entry name" value="SD17342P"/>
    <property type="match status" value="1"/>
</dbReference>
<dbReference type="AlphaFoldDB" id="A0A060T4R8"/>
<evidence type="ECO:0000256" key="2">
    <source>
        <dbReference type="ARBA" id="ARBA00006325"/>
    </source>
</evidence>
<evidence type="ECO:0000313" key="7">
    <source>
        <dbReference type="EMBL" id="CDP36105.1"/>
    </source>
</evidence>
<dbReference type="Pfam" id="PF10190">
    <property type="entry name" value="Tmemb_170"/>
    <property type="match status" value="1"/>
</dbReference>
<organism evidence="7">
    <name type="scientific">Blastobotrys adeninivorans</name>
    <name type="common">Yeast</name>
    <name type="synonym">Arxula adeninivorans</name>
    <dbReference type="NCBI Taxonomy" id="409370"/>
    <lineage>
        <taxon>Eukaryota</taxon>
        <taxon>Fungi</taxon>
        <taxon>Dikarya</taxon>
        <taxon>Ascomycota</taxon>
        <taxon>Saccharomycotina</taxon>
        <taxon>Dipodascomycetes</taxon>
        <taxon>Dipodascales</taxon>
        <taxon>Trichomonascaceae</taxon>
        <taxon>Blastobotrys</taxon>
    </lineage>
</organism>
<feature type="transmembrane region" description="Helical" evidence="6">
    <location>
        <begin position="120"/>
        <end position="139"/>
    </location>
</feature>
<sequence length="143" mass="16072">MSSLEVVVNNVPVGYTVPRFPSLYFPEISENAFNYSYLYYTRDIWRFTVLWTLIFYGVFHVGAAGWAMLMHRKLYLGGLWILVLYALLAGVQAIISGTIVGFVISAIYHAGLLGMSTWIPFVWGLIQVLFLVVTSYSSVSNVA</sequence>
<feature type="transmembrane region" description="Helical" evidence="6">
    <location>
        <begin position="44"/>
        <end position="67"/>
    </location>
</feature>
<evidence type="ECO:0000256" key="6">
    <source>
        <dbReference type="SAM" id="Phobius"/>
    </source>
</evidence>
<dbReference type="InterPro" id="IPR019334">
    <property type="entry name" value="TMEM170A/B/YPR153W-like"/>
</dbReference>
<comment type="subcellular location">
    <subcellularLocation>
        <location evidence="1">Membrane</location>
        <topology evidence="1">Multi-pass membrane protein</topology>
    </subcellularLocation>
</comment>
<evidence type="ECO:0000256" key="3">
    <source>
        <dbReference type="ARBA" id="ARBA00022692"/>
    </source>
</evidence>
<reference evidence="7" key="2">
    <citation type="submission" date="2014-06" db="EMBL/GenBank/DDBJ databases">
        <title>The complete genome of Blastobotrys (Arxula) adeninivorans LS3 - a yeast of biotechnological interest.</title>
        <authorList>
            <person name="Kunze G."/>
            <person name="Gaillardin C."/>
            <person name="Czernicka M."/>
            <person name="Durrens P."/>
            <person name="Martin T."/>
            <person name="Boer E."/>
            <person name="Gabaldon T."/>
            <person name="Cruz J."/>
            <person name="Talla E."/>
            <person name="Marck C."/>
            <person name="Goffeau A."/>
            <person name="Barbe V."/>
            <person name="Baret P."/>
            <person name="Baronian K."/>
            <person name="Beier S."/>
            <person name="Bleykasten C."/>
            <person name="Bode R."/>
            <person name="Casaregola S."/>
            <person name="Despons L."/>
            <person name="Fairhead C."/>
            <person name="Giersberg M."/>
            <person name="Gierski P."/>
            <person name="Hahnel U."/>
            <person name="Hartmann A."/>
            <person name="Jankowska D."/>
            <person name="Jubin C."/>
            <person name="Jung P."/>
            <person name="Lafontaine I."/>
            <person name="Leh-Louis V."/>
            <person name="Lemaire M."/>
            <person name="Marcet-Houben M."/>
            <person name="Mascher M."/>
            <person name="Morel G."/>
            <person name="Richard G.-F."/>
            <person name="Riechen J."/>
            <person name="Sacerdot C."/>
            <person name="Sarkar A."/>
            <person name="Savel G."/>
            <person name="Schacherer J."/>
            <person name="Sherman D."/>
            <person name="Straub M.-L."/>
            <person name="Stein N."/>
            <person name="Thierry A."/>
            <person name="Trautwein-Schult A."/>
            <person name="Westhof E."/>
            <person name="Worch S."/>
            <person name="Dujon B."/>
            <person name="Souciet J.-L."/>
            <person name="Wincker P."/>
            <person name="Scholz U."/>
            <person name="Neuveglise N."/>
        </authorList>
    </citation>
    <scope>NUCLEOTIDE SEQUENCE</scope>
    <source>
        <strain evidence="7">LS3</strain>
    </source>
</reference>
<dbReference type="EMBL" id="HG937692">
    <property type="protein sequence ID" value="CDP36105.1"/>
    <property type="molecule type" value="Genomic_DNA"/>
</dbReference>
<gene>
    <name evidence="7" type="ORF">GNLVRS02_ARAD1B05412g</name>
</gene>
<keyword evidence="5 6" id="KW-0472">Membrane</keyword>
<protein>
    <submittedName>
        <fullName evidence="7">ARAD1B05412p</fullName>
    </submittedName>
</protein>
<evidence type="ECO:0000256" key="5">
    <source>
        <dbReference type="ARBA" id="ARBA00023136"/>
    </source>
</evidence>
<proteinExistence type="inferred from homology"/>